<reference evidence="6" key="1">
    <citation type="journal article" date="2021" name="PeerJ">
        <title>Extensive microbial diversity within the chicken gut microbiome revealed by metagenomics and culture.</title>
        <authorList>
            <person name="Gilroy R."/>
            <person name="Ravi A."/>
            <person name="Getino M."/>
            <person name="Pursley I."/>
            <person name="Horton D.L."/>
            <person name="Alikhan N.F."/>
            <person name="Baker D."/>
            <person name="Gharbi K."/>
            <person name="Hall N."/>
            <person name="Watson M."/>
            <person name="Adriaenssens E.M."/>
            <person name="Foster-Nyarko E."/>
            <person name="Jarju S."/>
            <person name="Secka A."/>
            <person name="Antonio M."/>
            <person name="Oren A."/>
            <person name="Chaudhuri R.R."/>
            <person name="La Ragione R."/>
            <person name="Hildebrand F."/>
            <person name="Pallen M.J."/>
        </authorList>
    </citation>
    <scope>NUCLEOTIDE SEQUENCE</scope>
    <source>
        <strain evidence="6">CHK192-9172</strain>
    </source>
</reference>
<dbReference type="InterPro" id="IPR013783">
    <property type="entry name" value="Ig-like_fold"/>
</dbReference>
<keyword evidence="4" id="KW-0812">Transmembrane</keyword>
<evidence type="ECO:0000313" key="6">
    <source>
        <dbReference type="EMBL" id="HIZ08581.1"/>
    </source>
</evidence>
<evidence type="ECO:0000256" key="1">
    <source>
        <dbReference type="ARBA" id="ARBA00007257"/>
    </source>
</evidence>
<feature type="transmembrane region" description="Helical" evidence="4">
    <location>
        <begin position="636"/>
        <end position="653"/>
    </location>
</feature>
<keyword evidence="4" id="KW-0472">Membrane</keyword>
<evidence type="ECO:0000256" key="4">
    <source>
        <dbReference type="SAM" id="Phobius"/>
    </source>
</evidence>
<dbReference type="Pfam" id="PF17802">
    <property type="entry name" value="SpaA"/>
    <property type="match status" value="2"/>
</dbReference>
<dbReference type="AlphaFoldDB" id="A0A9D2D4S1"/>
<dbReference type="EMBL" id="DXCH01000311">
    <property type="protein sequence ID" value="HIZ08581.1"/>
    <property type="molecule type" value="Genomic_DNA"/>
</dbReference>
<feature type="domain" description="SpaA-like prealbumin fold" evidence="5">
    <location>
        <begin position="510"/>
        <end position="585"/>
    </location>
</feature>
<comment type="similarity">
    <text evidence="1">Belongs to the serine-aspartate repeat-containing protein (SDr) family.</text>
</comment>
<protein>
    <submittedName>
        <fullName evidence="6">Prealbumin-like fold domain-containing protein</fullName>
    </submittedName>
</protein>
<proteinExistence type="inferred from homology"/>
<keyword evidence="3" id="KW-0732">Signal</keyword>
<dbReference type="PANTHER" id="PTHR36108">
    <property type="entry name" value="COLOSSIN-B-RELATED"/>
    <property type="match status" value="1"/>
</dbReference>
<dbReference type="InterPro" id="IPR041033">
    <property type="entry name" value="SpaA_PFL_dom_1"/>
</dbReference>
<reference evidence="6" key="2">
    <citation type="submission" date="2021-04" db="EMBL/GenBank/DDBJ databases">
        <authorList>
            <person name="Gilroy R."/>
        </authorList>
    </citation>
    <scope>NUCLEOTIDE SEQUENCE</scope>
    <source>
        <strain evidence="6">CHK192-9172</strain>
    </source>
</reference>
<organism evidence="6 7">
    <name type="scientific">Candidatus Eubacterium avistercoris</name>
    <dbReference type="NCBI Taxonomy" id="2838567"/>
    <lineage>
        <taxon>Bacteria</taxon>
        <taxon>Bacillati</taxon>
        <taxon>Bacillota</taxon>
        <taxon>Clostridia</taxon>
        <taxon>Eubacteriales</taxon>
        <taxon>Eubacteriaceae</taxon>
        <taxon>Eubacterium</taxon>
    </lineage>
</organism>
<keyword evidence="4" id="KW-1133">Transmembrane helix</keyword>
<evidence type="ECO:0000256" key="2">
    <source>
        <dbReference type="ARBA" id="ARBA00022525"/>
    </source>
</evidence>
<evidence type="ECO:0000259" key="5">
    <source>
        <dbReference type="Pfam" id="PF17802"/>
    </source>
</evidence>
<gene>
    <name evidence="6" type="ORF">IAA08_11690</name>
</gene>
<comment type="caution">
    <text evidence="6">The sequence shown here is derived from an EMBL/GenBank/DDBJ whole genome shotgun (WGS) entry which is preliminary data.</text>
</comment>
<feature type="non-terminal residue" evidence="6">
    <location>
        <position position="1"/>
    </location>
</feature>
<accession>A0A9D2D4S1</accession>
<dbReference type="PANTHER" id="PTHR36108:SF13">
    <property type="entry name" value="COLOSSIN-B-RELATED"/>
    <property type="match status" value="1"/>
</dbReference>
<feature type="domain" description="SpaA-like prealbumin fold" evidence="5">
    <location>
        <begin position="119"/>
        <end position="210"/>
    </location>
</feature>
<evidence type="ECO:0000313" key="7">
    <source>
        <dbReference type="Proteomes" id="UP000824024"/>
    </source>
</evidence>
<keyword evidence="2" id="KW-0964">Secreted</keyword>
<dbReference type="SUPFAM" id="SSF49478">
    <property type="entry name" value="Cna protein B-type domain"/>
    <property type="match status" value="1"/>
</dbReference>
<dbReference type="Gene3D" id="2.60.40.10">
    <property type="entry name" value="Immunoglobulins"/>
    <property type="match status" value="5"/>
</dbReference>
<name>A0A9D2D4S1_9FIRM</name>
<dbReference type="Proteomes" id="UP000824024">
    <property type="component" value="Unassembled WGS sequence"/>
</dbReference>
<sequence length="659" mass="72706">IYYKYTPKPEYGYLYLAKRGATTHDVLLGAEYYVYKNASCTSYANDKNGNHTLRVNSENSPYSNRLTYEPGTYYVRESSKVPKGTRRDTAVYKVTVKAGQSSWVSSKGWNEDIEYGVARIRKTDNTDPSKTVPGATYRIYKDKACTIRAKSELGKNIQLVTTAENSNTVTVAPGTYYIKEYKAAEGYLLSDAVYPITVTRGSTGLVEVTDSPNTGSLKLKKESADPDITADNKSYSLKGAVYGVYGSKADAGKDTNRMAVLTTNEKGETETLELKSGTEGIPYYIKEITPSAGFELCDGTDGSDQGIHTVTVKTGKTAVVTCREPVATGDFPLELQKYDEDTGLAKPQGTAGLEGAVFAIEYWNNNAGNTSGIPDAVWYYRTDKKGHFSIKNMDDFISRYTFGKNQSQTEYAGKTITSSPLKQNEDGNICFYMGTYRVREISPPKLYQLSGTMRMSWESSSKGVPVTEGCVFVMGYNEKTDTVDYKYADKVIQGDNISINAYDQVHLNMLTVTKYGSGRKPLSGVTYKLVRSSDGTEIETRTTGSDGQAVFQGLVPGEYILTEIQTAEGYNLLKEAVTVTLPYQMTEKEILDKGADISKAYFDEASQTFCFETVNYDITDSAHFDMPLTGGNHKTMYLLLTGALGLITAGLFLRRHTNR</sequence>
<evidence type="ECO:0000256" key="3">
    <source>
        <dbReference type="ARBA" id="ARBA00022729"/>
    </source>
</evidence>